<dbReference type="EMBL" id="UINC01067371">
    <property type="protein sequence ID" value="SVB98977.1"/>
    <property type="molecule type" value="Genomic_DNA"/>
</dbReference>
<name>A0A382IIA6_9ZZZZ</name>
<accession>A0A382IIA6</accession>
<reference evidence="2" key="1">
    <citation type="submission" date="2018-05" db="EMBL/GenBank/DDBJ databases">
        <authorList>
            <person name="Lanie J.A."/>
            <person name="Ng W.-L."/>
            <person name="Kazmierczak K.M."/>
            <person name="Andrzejewski T.M."/>
            <person name="Davidsen T.M."/>
            <person name="Wayne K.J."/>
            <person name="Tettelin H."/>
            <person name="Glass J.I."/>
            <person name="Rusch D."/>
            <person name="Podicherti R."/>
            <person name="Tsui H.-C.T."/>
            <person name="Winkler M.E."/>
        </authorList>
    </citation>
    <scope>NUCLEOTIDE SEQUENCE</scope>
</reference>
<organism evidence="2">
    <name type="scientific">marine metagenome</name>
    <dbReference type="NCBI Taxonomy" id="408172"/>
    <lineage>
        <taxon>unclassified sequences</taxon>
        <taxon>metagenomes</taxon>
        <taxon>ecological metagenomes</taxon>
    </lineage>
</organism>
<gene>
    <name evidence="2" type="ORF">METZ01_LOCUS251831</name>
</gene>
<evidence type="ECO:0000256" key="1">
    <source>
        <dbReference type="SAM" id="MobiDB-lite"/>
    </source>
</evidence>
<feature type="region of interest" description="Disordered" evidence="1">
    <location>
        <begin position="41"/>
        <end position="60"/>
    </location>
</feature>
<sequence>MIFILLWKLQFGQGTFCPPAIRPKRDNTIILIWKFQGSIHSNKQEKPKQRQKTSIDLGRT</sequence>
<protein>
    <submittedName>
        <fullName evidence="2">Uncharacterized protein</fullName>
    </submittedName>
</protein>
<evidence type="ECO:0000313" key="2">
    <source>
        <dbReference type="EMBL" id="SVB98977.1"/>
    </source>
</evidence>
<dbReference type="AlphaFoldDB" id="A0A382IIA6"/>
<proteinExistence type="predicted"/>